<dbReference type="SUPFAM" id="SSF56112">
    <property type="entry name" value="Protein kinase-like (PK-like)"/>
    <property type="match status" value="1"/>
</dbReference>
<dbReference type="Gene3D" id="3.90.1200.10">
    <property type="match status" value="1"/>
</dbReference>
<name>A0A6P1DWJ3_9GAMM</name>
<evidence type="ECO:0000259" key="1">
    <source>
        <dbReference type="Pfam" id="PF01636"/>
    </source>
</evidence>
<accession>A0A6P1DWJ3</accession>
<dbReference type="InterPro" id="IPR050249">
    <property type="entry name" value="Pseudomonas-type_ThrB"/>
</dbReference>
<dbReference type="Gene3D" id="3.30.200.20">
    <property type="entry name" value="Phosphorylase Kinase, domain 1"/>
    <property type="match status" value="1"/>
</dbReference>
<protein>
    <submittedName>
        <fullName evidence="2">Aminoglycoside phosphotransferase family protein</fullName>
    </submittedName>
</protein>
<evidence type="ECO:0000313" key="3">
    <source>
        <dbReference type="Proteomes" id="UP000471640"/>
    </source>
</evidence>
<evidence type="ECO:0000313" key="2">
    <source>
        <dbReference type="EMBL" id="NEX20492.1"/>
    </source>
</evidence>
<dbReference type="PANTHER" id="PTHR21064">
    <property type="entry name" value="AMINOGLYCOSIDE PHOSPHOTRANSFERASE DOMAIN-CONTAINING PROTEIN-RELATED"/>
    <property type="match status" value="1"/>
</dbReference>
<organism evidence="2 3">
    <name type="scientific">Thiorhodococcus mannitoliphagus</name>
    <dbReference type="NCBI Taxonomy" id="329406"/>
    <lineage>
        <taxon>Bacteria</taxon>
        <taxon>Pseudomonadati</taxon>
        <taxon>Pseudomonadota</taxon>
        <taxon>Gammaproteobacteria</taxon>
        <taxon>Chromatiales</taxon>
        <taxon>Chromatiaceae</taxon>
        <taxon>Thiorhodococcus</taxon>
    </lineage>
</organism>
<comment type="caution">
    <text evidence="2">The sequence shown here is derived from an EMBL/GenBank/DDBJ whole genome shotgun (WGS) entry which is preliminary data.</text>
</comment>
<proteinExistence type="predicted"/>
<reference evidence="3" key="1">
    <citation type="journal article" date="2020" name="Microbiol. Resour. Announc.">
        <title>Draft Genome Sequences of Thiorhodococcus mannitoliphagus and Thiorhodococcus minor, Purple Sulfur Photosynthetic Bacteria in the Gammaproteobacterial Family Chromatiaceae.</title>
        <authorList>
            <person name="Aviles F.A."/>
            <person name="Meyer T.E."/>
            <person name="Kyndt J.A."/>
        </authorList>
    </citation>
    <scope>NUCLEOTIDE SEQUENCE [LARGE SCALE GENOMIC DNA]</scope>
    <source>
        <strain evidence="3">DSM 18266</strain>
    </source>
</reference>
<reference evidence="2 3" key="2">
    <citation type="submission" date="2020-02" db="EMBL/GenBank/DDBJ databases">
        <title>Genome sequences of Thiorhodococcus mannitoliphagus and Thiorhodococcus minor, purple sulfur photosynthetic bacteria in the gammaproteobacterial family, Chromatiaceae.</title>
        <authorList>
            <person name="Aviles F.A."/>
            <person name="Meyer T.E."/>
            <person name="Kyndt J.A."/>
        </authorList>
    </citation>
    <scope>NUCLEOTIDE SEQUENCE [LARGE SCALE GENOMIC DNA]</scope>
    <source>
        <strain evidence="2 3">DSM 18266</strain>
    </source>
</reference>
<dbReference type="AlphaFoldDB" id="A0A6P1DWJ3"/>
<keyword evidence="3" id="KW-1185">Reference proteome</keyword>
<keyword evidence="2" id="KW-0808">Transferase</keyword>
<dbReference type="InterPro" id="IPR011009">
    <property type="entry name" value="Kinase-like_dom_sf"/>
</dbReference>
<dbReference type="Pfam" id="PF01636">
    <property type="entry name" value="APH"/>
    <property type="match status" value="1"/>
</dbReference>
<dbReference type="GO" id="GO:0016740">
    <property type="term" value="F:transferase activity"/>
    <property type="evidence" value="ECO:0007669"/>
    <property type="project" value="UniProtKB-KW"/>
</dbReference>
<feature type="domain" description="Aminoglycoside phosphotransferase" evidence="1">
    <location>
        <begin position="28"/>
        <end position="262"/>
    </location>
</feature>
<dbReference type="EMBL" id="JAAIJR010000029">
    <property type="protein sequence ID" value="NEX20492.1"/>
    <property type="molecule type" value="Genomic_DNA"/>
</dbReference>
<dbReference type="RefSeq" id="WP_164653587.1">
    <property type="nucleotide sequence ID" value="NZ_JAAIJR010000029.1"/>
</dbReference>
<dbReference type="InterPro" id="IPR002575">
    <property type="entry name" value="Aminoglycoside_PTrfase"/>
</dbReference>
<gene>
    <name evidence="2" type="ORF">G3480_09250</name>
</gene>
<dbReference type="Proteomes" id="UP000471640">
    <property type="component" value="Unassembled WGS sequence"/>
</dbReference>
<sequence>MSASRRPPTPALETIAGRFDLDAQVVGIRPLGRGLINDTFAVSTAARGYVLQRINSHVFPRPEQIMANLLVLTELLKQDETDVRIPRIILTQDGAALTRDDSGEVWRMMELIPNTKTLTRLESAGEAREVGHVLGTFHRTAAKLPLERFGRSLPELHETGTYLERLHQVVVTQAGRRSSAVEALVEQITRRAHRVGALEAAKRDGRTKTRITHGDPKLDNILFAQDGSKAVALIDLDTVQPGLVQHDLGDCLRSCCNRRGEAGAAPDATRFDLASCEAILSGYATEMRGLLSHAEIETLFEAIALIPLELGIRFLTDYLEGNRYFRVEFPEQNLIKAQIQLALVADIERKESRLRQMIARVFD</sequence>
<dbReference type="PANTHER" id="PTHR21064:SF5">
    <property type="entry name" value="SLR1880 PROTEIN"/>
    <property type="match status" value="1"/>
</dbReference>